<protein>
    <submittedName>
        <fullName evidence="1">Uncharacterized protein</fullName>
    </submittedName>
</protein>
<dbReference type="EMBL" id="LN679308">
    <property type="protein sequence ID" value="CEL56195.1"/>
    <property type="molecule type" value="Genomic_DNA"/>
</dbReference>
<evidence type="ECO:0000313" key="2">
    <source>
        <dbReference type="Proteomes" id="UP000059188"/>
    </source>
</evidence>
<keyword evidence="2" id="KW-1185">Reference proteome</keyword>
<reference evidence="1 2" key="1">
    <citation type="submission" date="2014-11" db="EMBL/GenBank/DDBJ databases">
        <authorList>
            <person name="Wibberg Daniel"/>
        </authorList>
    </citation>
    <scope>NUCLEOTIDE SEQUENCE [LARGE SCALE GENOMIC DNA]</scope>
    <source>
        <strain evidence="1">Rhizoctonia solani AG1-IB 7/3/14</strain>
    </source>
</reference>
<proteinExistence type="predicted"/>
<dbReference type="Proteomes" id="UP000059188">
    <property type="component" value="Unassembled WGS sequence"/>
</dbReference>
<name>A0A0B7FF05_THACB</name>
<dbReference type="AlphaFoldDB" id="A0A0B7FF05"/>
<organism evidence="1 2">
    <name type="scientific">Thanatephorus cucumeris (strain AG1-IB / isolate 7/3/14)</name>
    <name type="common">Lettuce bottom rot fungus</name>
    <name type="synonym">Rhizoctonia solani</name>
    <dbReference type="NCBI Taxonomy" id="1108050"/>
    <lineage>
        <taxon>Eukaryota</taxon>
        <taxon>Fungi</taxon>
        <taxon>Dikarya</taxon>
        <taxon>Basidiomycota</taxon>
        <taxon>Agaricomycotina</taxon>
        <taxon>Agaricomycetes</taxon>
        <taxon>Cantharellales</taxon>
        <taxon>Ceratobasidiaceae</taxon>
        <taxon>Rhizoctonia</taxon>
        <taxon>Rhizoctonia solani AG-1</taxon>
    </lineage>
</organism>
<sequence>MTLSQECSSFVAGRSTVAGKPILINSTNARVSTHQAKTLVLYPDNRACMYDDLYNVSSNSNTTKNTVSSPISPRGAAWLHHNDAQLCMDRAWSYINLRVIALRLDCTEDCRNQEAIRRNPVITATRKSKRYLNLCTLVHDISCHFPCLPPSPHCRLVLKTGSQWIWAFPVPQHLRVQHNIHREEGSVNPIPNERAISRTDRRISNWLSPGPQE</sequence>
<accession>A0A0B7FF05</accession>
<gene>
    <name evidence="1" type="ORF">RSOLAG1IB_11884</name>
</gene>
<evidence type="ECO:0000313" key="1">
    <source>
        <dbReference type="EMBL" id="CEL56195.1"/>
    </source>
</evidence>